<keyword evidence="3" id="KW-1185">Reference proteome</keyword>
<dbReference type="InterPro" id="IPR009574">
    <property type="entry name" value="DUF1189"/>
</dbReference>
<protein>
    <submittedName>
        <fullName evidence="2">DUF1189 domain-containing protein</fullName>
    </submittedName>
</protein>
<feature type="transmembrane region" description="Helical" evidence="1">
    <location>
        <begin position="29"/>
        <end position="52"/>
    </location>
</feature>
<keyword evidence="1" id="KW-1133">Transmembrane helix</keyword>
<dbReference type="EMBL" id="RBVX01000030">
    <property type="protein sequence ID" value="RSL30923.1"/>
    <property type="molecule type" value="Genomic_DNA"/>
</dbReference>
<reference evidence="2 3" key="1">
    <citation type="submission" date="2018-10" db="EMBL/GenBank/DDBJ databases">
        <title>Draft genome sequence of Bacillus salarius IM0101, isolated from a hypersaline soil in Inner Mongolia, China.</title>
        <authorList>
            <person name="Yamprayoonswat W."/>
            <person name="Boonvisut S."/>
            <person name="Jumpathong W."/>
            <person name="Sittihan S."/>
            <person name="Ruangsuj P."/>
            <person name="Wanthongcharoen S."/>
            <person name="Thongpramul N."/>
            <person name="Pimmason S."/>
            <person name="Yu B."/>
            <person name="Yasawong M."/>
        </authorList>
    </citation>
    <scope>NUCLEOTIDE SEQUENCE [LARGE SCALE GENOMIC DNA]</scope>
    <source>
        <strain evidence="2 3">IM0101</strain>
    </source>
</reference>
<feature type="transmembrane region" description="Helical" evidence="1">
    <location>
        <begin position="161"/>
        <end position="194"/>
    </location>
</feature>
<dbReference type="OrthoDB" id="1903376at2"/>
<dbReference type="Proteomes" id="UP000275076">
    <property type="component" value="Unassembled WGS sequence"/>
</dbReference>
<proteinExistence type="predicted"/>
<feature type="transmembrane region" description="Helical" evidence="1">
    <location>
        <begin position="206"/>
        <end position="225"/>
    </location>
</feature>
<gene>
    <name evidence="2" type="ORF">D7Z54_23415</name>
</gene>
<sequence>MNIFQTFIKSLHSPTYVGRFRFKGIGKTIGFIFFLMFIASIPAAVSLTSSIYTAVNQLETALGHEEMPAFEIRDGTMESSTTEDSYRSMEGENGENIIFDTTGSIDNEDIQEDEKVTAFLQEQLIFKSGGETQSFHYDQVGNFNITKEDLLSYIGAVDGLLLLFIPVVMILMYLLFTALKFVGIFSLSLFGLLIKKAAPIPLSYRQIWIICAHAVTLPTIIMTIVNMLPGQIPWSFTIYWIIAFIWLYFVFTKLPVPKSKKS</sequence>
<organism evidence="2 3">
    <name type="scientific">Salibacterium salarium</name>
    <dbReference type="NCBI Taxonomy" id="284579"/>
    <lineage>
        <taxon>Bacteria</taxon>
        <taxon>Bacillati</taxon>
        <taxon>Bacillota</taxon>
        <taxon>Bacilli</taxon>
        <taxon>Bacillales</taxon>
        <taxon>Bacillaceae</taxon>
    </lineage>
</organism>
<evidence type="ECO:0000313" key="2">
    <source>
        <dbReference type="EMBL" id="RSL30923.1"/>
    </source>
</evidence>
<feature type="transmembrane region" description="Helical" evidence="1">
    <location>
        <begin position="231"/>
        <end position="251"/>
    </location>
</feature>
<accession>A0A428MXP0</accession>
<dbReference type="RefSeq" id="WP_125559623.1">
    <property type="nucleotide sequence ID" value="NZ_RBVX01000030.1"/>
</dbReference>
<keyword evidence="1" id="KW-0812">Transmembrane</keyword>
<keyword evidence="1" id="KW-0472">Membrane</keyword>
<evidence type="ECO:0000313" key="3">
    <source>
        <dbReference type="Proteomes" id="UP000275076"/>
    </source>
</evidence>
<dbReference type="AlphaFoldDB" id="A0A428MXP0"/>
<comment type="caution">
    <text evidence="2">The sequence shown here is derived from an EMBL/GenBank/DDBJ whole genome shotgun (WGS) entry which is preliminary data.</text>
</comment>
<name>A0A428MXP0_9BACI</name>
<evidence type="ECO:0000256" key="1">
    <source>
        <dbReference type="SAM" id="Phobius"/>
    </source>
</evidence>
<dbReference type="Pfam" id="PF06691">
    <property type="entry name" value="DUF1189"/>
    <property type="match status" value="1"/>
</dbReference>